<reference evidence="1 2" key="1">
    <citation type="journal article" date="2006" name="Science">
        <title>The genome of black cottonwood, Populus trichocarpa (Torr. &amp; Gray).</title>
        <authorList>
            <person name="Tuskan G.A."/>
            <person name="Difazio S."/>
            <person name="Jansson S."/>
            <person name="Bohlmann J."/>
            <person name="Grigoriev I."/>
            <person name="Hellsten U."/>
            <person name="Putnam N."/>
            <person name="Ralph S."/>
            <person name="Rombauts S."/>
            <person name="Salamov A."/>
            <person name="Schein J."/>
            <person name="Sterck L."/>
            <person name="Aerts A."/>
            <person name="Bhalerao R.R."/>
            <person name="Bhalerao R.P."/>
            <person name="Blaudez D."/>
            <person name="Boerjan W."/>
            <person name="Brun A."/>
            <person name="Brunner A."/>
            <person name="Busov V."/>
            <person name="Campbell M."/>
            <person name="Carlson J."/>
            <person name="Chalot M."/>
            <person name="Chapman J."/>
            <person name="Chen G.L."/>
            <person name="Cooper D."/>
            <person name="Coutinho P.M."/>
            <person name="Couturier J."/>
            <person name="Covert S."/>
            <person name="Cronk Q."/>
            <person name="Cunningham R."/>
            <person name="Davis J."/>
            <person name="Degroeve S."/>
            <person name="Dejardin A."/>
            <person name="Depamphilis C."/>
            <person name="Detter J."/>
            <person name="Dirks B."/>
            <person name="Dubchak I."/>
            <person name="Duplessis S."/>
            <person name="Ehlting J."/>
            <person name="Ellis B."/>
            <person name="Gendler K."/>
            <person name="Goodstein D."/>
            <person name="Gribskov M."/>
            <person name="Grimwood J."/>
            <person name="Groover A."/>
            <person name="Gunter L."/>
            <person name="Hamberger B."/>
            <person name="Heinze B."/>
            <person name="Helariutta Y."/>
            <person name="Henrissat B."/>
            <person name="Holligan D."/>
            <person name="Holt R."/>
            <person name="Huang W."/>
            <person name="Islam-Faridi N."/>
            <person name="Jones S."/>
            <person name="Jones-Rhoades M."/>
            <person name="Jorgensen R."/>
            <person name="Joshi C."/>
            <person name="Kangasjarvi J."/>
            <person name="Karlsson J."/>
            <person name="Kelleher C."/>
            <person name="Kirkpatrick R."/>
            <person name="Kirst M."/>
            <person name="Kohler A."/>
            <person name="Kalluri U."/>
            <person name="Larimer F."/>
            <person name="Leebens-Mack J."/>
            <person name="Leple J.C."/>
            <person name="Locascio P."/>
            <person name="Lou Y."/>
            <person name="Lucas S."/>
            <person name="Martin F."/>
            <person name="Montanini B."/>
            <person name="Napoli C."/>
            <person name="Nelson D.R."/>
            <person name="Nelson C."/>
            <person name="Nieminen K."/>
            <person name="Nilsson O."/>
            <person name="Pereda V."/>
            <person name="Peter G."/>
            <person name="Philippe R."/>
            <person name="Pilate G."/>
            <person name="Poliakov A."/>
            <person name="Razumovskaya J."/>
            <person name="Richardson P."/>
            <person name="Rinaldi C."/>
            <person name="Ritland K."/>
            <person name="Rouze P."/>
            <person name="Ryaboy D."/>
            <person name="Schmutz J."/>
            <person name="Schrader J."/>
            <person name="Segerman B."/>
            <person name="Shin H."/>
            <person name="Siddiqui A."/>
            <person name="Sterky F."/>
            <person name="Terry A."/>
            <person name="Tsai C.J."/>
            <person name="Uberbacher E."/>
            <person name="Unneberg P."/>
            <person name="Vahala J."/>
            <person name="Wall K."/>
            <person name="Wessler S."/>
            <person name="Yang G."/>
            <person name="Yin T."/>
            <person name="Douglas C."/>
            <person name="Marra M."/>
            <person name="Sandberg G."/>
            <person name="Van de Peer Y."/>
            <person name="Rokhsar D."/>
        </authorList>
    </citation>
    <scope>NUCLEOTIDE SEQUENCE [LARGE SCALE GENOMIC DNA]</scope>
    <source>
        <strain evidence="2">cv. Nisqually</strain>
    </source>
</reference>
<proteinExistence type="predicted"/>
<comment type="caution">
    <text evidence="1">The sequence shown here is derived from an EMBL/GenBank/DDBJ whole genome shotgun (WGS) entry which is preliminary data.</text>
</comment>
<evidence type="ECO:0000313" key="1">
    <source>
        <dbReference type="EMBL" id="KAI9385386.1"/>
    </source>
</evidence>
<dbReference type="EMBL" id="CM009300">
    <property type="protein sequence ID" value="KAI9385386.1"/>
    <property type="molecule type" value="Genomic_DNA"/>
</dbReference>
<organism evidence="1 2">
    <name type="scientific">Populus trichocarpa</name>
    <name type="common">Western balsam poplar</name>
    <name type="synonym">Populus balsamifera subsp. trichocarpa</name>
    <dbReference type="NCBI Taxonomy" id="3694"/>
    <lineage>
        <taxon>Eukaryota</taxon>
        <taxon>Viridiplantae</taxon>
        <taxon>Streptophyta</taxon>
        <taxon>Embryophyta</taxon>
        <taxon>Tracheophyta</taxon>
        <taxon>Spermatophyta</taxon>
        <taxon>Magnoliopsida</taxon>
        <taxon>eudicotyledons</taxon>
        <taxon>Gunneridae</taxon>
        <taxon>Pentapetalae</taxon>
        <taxon>rosids</taxon>
        <taxon>fabids</taxon>
        <taxon>Malpighiales</taxon>
        <taxon>Salicaceae</taxon>
        <taxon>Saliceae</taxon>
        <taxon>Populus</taxon>
    </lineage>
</organism>
<name>A0ACC0S9E5_POPTR</name>
<gene>
    <name evidence="1" type="ORF">POPTR_011G063000v4</name>
</gene>
<accession>A0ACC0S9E5</accession>
<protein>
    <submittedName>
        <fullName evidence="1">Uncharacterized protein</fullName>
    </submittedName>
</protein>
<sequence length="357" mass="40973">MIVPLETEDTAWIFLKPFNLEMWMVSGAIFIYTMLIIWFLEHQTNPEFRGPRKYQFGTALWFTFSSLFFAQRERLYSNFTRVVVVAWLCVVFILTSSYTASLTSMLTVQRMKPNFSEFEKLKNDKLNVGCNNESFIQEYVKDVLGLDHDKIKIYNPENDYTSTDFERNNIAAAFLELPYERLFLNQHCKSCTSTKAAYRFGGFGFAFQKGSPFAADFSREILCLSEDGNITRLEEKWFAPSPECSTSATNNNFESLSVRSFKGIYIVSAAVSTICFLLFLFRLLRSSRPHQEADGGHLTPGGKSGSSSGDRITKCFYNGEKTRVLRRVSTFAQALHKDEWGSTKWEYVSNSDNLENN</sequence>
<evidence type="ECO:0000313" key="2">
    <source>
        <dbReference type="Proteomes" id="UP000006729"/>
    </source>
</evidence>
<keyword evidence="2" id="KW-1185">Reference proteome</keyword>
<dbReference type="Proteomes" id="UP000006729">
    <property type="component" value="Chromosome 11"/>
</dbReference>